<feature type="compositionally biased region" description="Basic and acidic residues" evidence="10">
    <location>
        <begin position="296"/>
        <end position="313"/>
    </location>
</feature>
<evidence type="ECO:0000256" key="4">
    <source>
        <dbReference type="ARBA" id="ARBA00022694"/>
    </source>
</evidence>
<comment type="catalytic activity">
    <reaction evidence="9">
        <text>N(1)-methylguanosine(37) in tRNA(Phe) + pyruvate + S-adenosyl-L-methionine = 4-demethylwyosine(37) in tRNA(Phe) + 5'-deoxyadenosine + L-methionine + CO2 + H2O</text>
        <dbReference type="Rhea" id="RHEA:36347"/>
        <dbReference type="Rhea" id="RHEA-COMP:10164"/>
        <dbReference type="Rhea" id="RHEA-COMP:10165"/>
        <dbReference type="ChEBI" id="CHEBI:15361"/>
        <dbReference type="ChEBI" id="CHEBI:15377"/>
        <dbReference type="ChEBI" id="CHEBI:16526"/>
        <dbReference type="ChEBI" id="CHEBI:17319"/>
        <dbReference type="ChEBI" id="CHEBI:57844"/>
        <dbReference type="ChEBI" id="CHEBI:59789"/>
        <dbReference type="ChEBI" id="CHEBI:64315"/>
        <dbReference type="ChEBI" id="CHEBI:73542"/>
        <dbReference type="EC" id="4.1.3.44"/>
    </reaction>
</comment>
<keyword evidence="6" id="KW-0408">Iron</keyword>
<dbReference type="Pfam" id="PF04055">
    <property type="entry name" value="Radical_SAM"/>
    <property type="match status" value="1"/>
</dbReference>
<dbReference type="AlphaFoldDB" id="A0A7S2VUF2"/>
<keyword evidence="7" id="KW-0411">Iron-sulfur</keyword>
<evidence type="ECO:0000313" key="13">
    <source>
        <dbReference type="EMBL" id="CAD9649971.1"/>
    </source>
</evidence>
<reference evidence="13" key="1">
    <citation type="submission" date="2021-01" db="EMBL/GenBank/DDBJ databases">
        <authorList>
            <person name="Corre E."/>
            <person name="Pelletier E."/>
            <person name="Niang G."/>
            <person name="Scheremetjew M."/>
            <person name="Finn R."/>
            <person name="Kale V."/>
            <person name="Holt S."/>
            <person name="Cochrane G."/>
            <person name="Meng A."/>
            <person name="Brown T."/>
            <person name="Cohen L."/>
        </authorList>
    </citation>
    <scope>NUCLEOTIDE SEQUENCE</scope>
    <source>
        <strain evidence="13">BC52</strain>
    </source>
</reference>
<evidence type="ECO:0000256" key="3">
    <source>
        <dbReference type="ARBA" id="ARBA00022691"/>
    </source>
</evidence>
<dbReference type="InterPro" id="IPR007197">
    <property type="entry name" value="rSAM"/>
</dbReference>
<dbReference type="InterPro" id="IPR013785">
    <property type="entry name" value="Aldolase_TIM"/>
</dbReference>
<dbReference type="SUPFAM" id="SSF102114">
    <property type="entry name" value="Radical SAM enzymes"/>
    <property type="match status" value="1"/>
</dbReference>
<evidence type="ECO:0008006" key="14">
    <source>
        <dbReference type="Google" id="ProtNLM"/>
    </source>
</evidence>
<evidence type="ECO:0000259" key="11">
    <source>
        <dbReference type="Pfam" id="PF04055"/>
    </source>
</evidence>
<protein>
    <recommendedName>
        <fullName evidence="14">tRNA 4-demethylwyosine synthase (AdoMet-dependent)</fullName>
    </recommendedName>
</protein>
<sequence>MDDAKVIVNGAITNHQKMIKKLKGVPGVKPERYKEAFTVRHCALSLVGEPIMYPQINEFLDLLHGKGISSFLVTNAQFPERIRNLNPCTQLYVSIDAATKDTLKAVDRPLFKDFWERFISSLKALRGKNITRTVYRLTLVKEWNMGDVSAYCKLLTIGLPLLIEIKAVTYCGDSKASSLTIKNTPYHEEVCKFGEQICKTYQEMYPDSERRYELACEHEHSNCILIADTKLKQNGKWNTWIDYDKFQALYENWSRTGETFSAFQYMAPTPEWAVYGSTEHGFDPDEMRVRKKGKKARQERQDKEGKEKENAAD</sequence>
<dbReference type="EMBL" id="HBHC01000141">
    <property type="protein sequence ID" value="CAD9649971.1"/>
    <property type="molecule type" value="Transcribed_RNA"/>
</dbReference>
<dbReference type="PANTHER" id="PTHR13930">
    <property type="entry name" value="S-ADENOSYL-L-METHIONINE-DEPENDENT TRNA 4-DEMETHYLWYOSINE SYNTHASE"/>
    <property type="match status" value="1"/>
</dbReference>
<comment type="cofactor">
    <cofactor evidence="1">
        <name>[4Fe-4S] cluster</name>
        <dbReference type="ChEBI" id="CHEBI:49883"/>
    </cofactor>
</comment>
<dbReference type="GO" id="GO:0046872">
    <property type="term" value="F:metal ion binding"/>
    <property type="evidence" value="ECO:0007669"/>
    <property type="project" value="UniProtKB-KW"/>
</dbReference>
<dbReference type="Pfam" id="PF08608">
    <property type="entry name" value="Wyosine_form"/>
    <property type="match status" value="1"/>
</dbReference>
<feature type="domain" description="tRNA wybutosine-synthesis" evidence="12">
    <location>
        <begin position="158"/>
        <end position="227"/>
    </location>
</feature>
<feature type="domain" description="Radical SAM core" evidence="11">
    <location>
        <begin position="44"/>
        <end position="154"/>
    </location>
</feature>
<evidence type="ECO:0000256" key="8">
    <source>
        <dbReference type="ARBA" id="ARBA00023239"/>
    </source>
</evidence>
<keyword evidence="8" id="KW-0456">Lyase</keyword>
<accession>A0A7S2VUF2</accession>
<dbReference type="InterPro" id="IPR058240">
    <property type="entry name" value="rSAM_sf"/>
</dbReference>
<evidence type="ECO:0000256" key="6">
    <source>
        <dbReference type="ARBA" id="ARBA00023004"/>
    </source>
</evidence>
<evidence type="ECO:0000256" key="9">
    <source>
        <dbReference type="ARBA" id="ARBA00049466"/>
    </source>
</evidence>
<keyword evidence="4" id="KW-0819">tRNA processing</keyword>
<dbReference type="PANTHER" id="PTHR13930:SF0">
    <property type="entry name" value="S-ADENOSYL-L-METHIONINE-DEPENDENT TRNA 4-DEMETHYLWYOSINE SYNTHASE TYW1-RELATED"/>
    <property type="match status" value="1"/>
</dbReference>
<feature type="region of interest" description="Disordered" evidence="10">
    <location>
        <begin position="278"/>
        <end position="313"/>
    </location>
</feature>
<dbReference type="GO" id="GO:0031591">
    <property type="term" value="P:wybutosine biosynthetic process"/>
    <property type="evidence" value="ECO:0007669"/>
    <property type="project" value="TreeGrafter"/>
</dbReference>
<evidence type="ECO:0000256" key="1">
    <source>
        <dbReference type="ARBA" id="ARBA00001966"/>
    </source>
</evidence>
<dbReference type="InterPro" id="IPR013917">
    <property type="entry name" value="tRNA_wybutosine-synth"/>
</dbReference>
<proteinExistence type="predicted"/>
<dbReference type="GO" id="GO:0051539">
    <property type="term" value="F:4 iron, 4 sulfur cluster binding"/>
    <property type="evidence" value="ECO:0007669"/>
    <property type="project" value="UniProtKB-KW"/>
</dbReference>
<keyword evidence="5" id="KW-0479">Metal-binding</keyword>
<dbReference type="GO" id="GO:0102521">
    <property type="term" value="F:tRNA-4-demethylwyosine synthase activity"/>
    <property type="evidence" value="ECO:0007669"/>
    <property type="project" value="UniProtKB-EC"/>
</dbReference>
<evidence type="ECO:0000256" key="10">
    <source>
        <dbReference type="SAM" id="MobiDB-lite"/>
    </source>
</evidence>
<keyword evidence="2" id="KW-0004">4Fe-4S</keyword>
<organism evidence="13">
    <name type="scientific">Norrisiella sphaerica</name>
    <dbReference type="NCBI Taxonomy" id="552664"/>
    <lineage>
        <taxon>Eukaryota</taxon>
        <taxon>Sar</taxon>
        <taxon>Rhizaria</taxon>
        <taxon>Cercozoa</taxon>
        <taxon>Chlorarachniophyceae</taxon>
        <taxon>Norrisiella</taxon>
    </lineage>
</organism>
<keyword evidence="3" id="KW-0949">S-adenosyl-L-methionine</keyword>
<evidence type="ECO:0000259" key="12">
    <source>
        <dbReference type="Pfam" id="PF08608"/>
    </source>
</evidence>
<name>A0A7S2VUF2_9EUKA</name>
<dbReference type="Gene3D" id="3.20.20.70">
    <property type="entry name" value="Aldolase class I"/>
    <property type="match status" value="1"/>
</dbReference>
<evidence type="ECO:0000256" key="2">
    <source>
        <dbReference type="ARBA" id="ARBA00022485"/>
    </source>
</evidence>
<evidence type="ECO:0000256" key="5">
    <source>
        <dbReference type="ARBA" id="ARBA00022723"/>
    </source>
</evidence>
<gene>
    <name evidence="13" type="ORF">NSPH01132_LOCUS68</name>
</gene>
<dbReference type="InterPro" id="IPR034556">
    <property type="entry name" value="tRNA_wybutosine-synthase"/>
</dbReference>
<evidence type="ECO:0000256" key="7">
    <source>
        <dbReference type="ARBA" id="ARBA00023014"/>
    </source>
</evidence>